<evidence type="ECO:0000313" key="3">
    <source>
        <dbReference type="Proteomes" id="UP001230188"/>
    </source>
</evidence>
<reference evidence="2" key="1">
    <citation type="submission" date="2023-01" db="EMBL/GenBank/DDBJ databases">
        <title>Metagenome sequencing of chrysophaentin producing Chrysophaeum taylorii.</title>
        <authorList>
            <person name="Davison J."/>
            <person name="Bewley C."/>
        </authorList>
    </citation>
    <scope>NUCLEOTIDE SEQUENCE</scope>
    <source>
        <strain evidence="2">NIES-1699</strain>
    </source>
</reference>
<sequence>MMEQQQLRVVRLRFGGRTRFVNLWSGCNPSELRELIGAALGLPIDGDKAPVAIIADGSGLIVPLSVACSYPQTLDESSYSVLRADGTGAEMSVTLDDDDDRVAPATQAEVSTGDDEAKVKKLTDLICKFARLMESHGRLTRLEADTVEALASKRDTVVLAAYAVAAADQDADYLLALVRNVARDYLRERSGDDPSSFDGPAEHAVAEQLLRVIDELFVSKRFQGLIDMPKCRYLQKLVLEKDPAIFAAFDVYAEDGDLDELFDTLVRISLRGPVTEERTAPAQAPGPLVATQAEEDEKGEDAKEPDDFAGDRKLMEERRLAVFRECMVWLVDKNIVDSPSANALLANAAMGNERLREALDAYGTSGDLEKFLETLAVVAKDLGNAARAPTPAAATMDDRQLVVFRECVTWLLEKDIIEASHAETLIRAAAAGDPRLRAALDAYAASTDLGKFLETLSVMARVMRTSDVKQTIDTAGPAADVRDDDDDGKKDDDDDDDDARIVDKGIDAAAKGSKATDDVALKELIDLISCLVDEGKLTDDEHRYLSQLLVNCDARLLAAYDVYVESQDVAALQLCAARNDTDLAAVLQVFRVEGDQSDLEDSLKRIARKTIEEAISSSEIEKLEKLAES</sequence>
<comment type="caution">
    <text evidence="2">The sequence shown here is derived from an EMBL/GenBank/DDBJ whole genome shotgun (WGS) entry which is preliminary data.</text>
</comment>
<name>A0AAD7UK65_9STRA</name>
<evidence type="ECO:0000256" key="1">
    <source>
        <dbReference type="SAM" id="MobiDB-lite"/>
    </source>
</evidence>
<protein>
    <submittedName>
        <fullName evidence="2">Uncharacterized protein</fullName>
    </submittedName>
</protein>
<dbReference type="EMBL" id="JAQMWT010000188">
    <property type="protein sequence ID" value="KAJ8607921.1"/>
    <property type="molecule type" value="Genomic_DNA"/>
</dbReference>
<feature type="region of interest" description="Disordered" evidence="1">
    <location>
        <begin position="473"/>
        <end position="498"/>
    </location>
</feature>
<gene>
    <name evidence="2" type="ORF">CTAYLR_009102</name>
</gene>
<evidence type="ECO:0000313" key="2">
    <source>
        <dbReference type="EMBL" id="KAJ8607921.1"/>
    </source>
</evidence>
<accession>A0AAD7UK65</accession>
<proteinExistence type="predicted"/>
<keyword evidence="3" id="KW-1185">Reference proteome</keyword>
<organism evidence="2 3">
    <name type="scientific">Chrysophaeum taylorii</name>
    <dbReference type="NCBI Taxonomy" id="2483200"/>
    <lineage>
        <taxon>Eukaryota</taxon>
        <taxon>Sar</taxon>
        <taxon>Stramenopiles</taxon>
        <taxon>Ochrophyta</taxon>
        <taxon>Pelagophyceae</taxon>
        <taxon>Pelagomonadales</taxon>
        <taxon>Pelagomonadaceae</taxon>
        <taxon>Chrysophaeum</taxon>
    </lineage>
</organism>
<dbReference type="AlphaFoldDB" id="A0AAD7UK65"/>
<feature type="compositionally biased region" description="Acidic residues" evidence="1">
    <location>
        <begin position="482"/>
        <end position="498"/>
    </location>
</feature>
<dbReference type="Proteomes" id="UP001230188">
    <property type="component" value="Unassembled WGS sequence"/>
</dbReference>
<feature type="region of interest" description="Disordered" evidence="1">
    <location>
        <begin position="276"/>
        <end position="307"/>
    </location>
</feature>